<dbReference type="FunCoup" id="G5EBZ1">
    <property type="interactions" value="3176"/>
</dbReference>
<dbReference type="GO" id="GO:0019899">
    <property type="term" value="F:enzyme binding"/>
    <property type="evidence" value="ECO:0000353"/>
    <property type="project" value="UniProtKB"/>
</dbReference>
<feature type="coiled-coil region" evidence="11">
    <location>
        <begin position="524"/>
        <end position="551"/>
    </location>
</feature>
<dbReference type="PeptideAtlas" id="G5EBZ1"/>
<dbReference type="STRING" id="6239.C47D12.8.1"/>
<feature type="region of interest" description="Disordered" evidence="12">
    <location>
        <begin position="848"/>
        <end position="867"/>
    </location>
</feature>
<reference evidence="14 15" key="1">
    <citation type="journal article" date="1998" name="Science">
        <title>Genome sequence of the nematode C. elegans: a platform for investigating biology.</title>
        <authorList>
            <consortium name="The C. elegans sequencing consortium"/>
            <person name="Sulson J.E."/>
            <person name="Waterston R."/>
        </authorList>
    </citation>
    <scope>NUCLEOTIDE SEQUENCE [LARGE SCALE GENOMIC DNA]</scope>
    <source>
        <strain evidence="14 15">Bristol N2</strain>
    </source>
</reference>
<dbReference type="OMA" id="THILDIM"/>
<dbReference type="GO" id="GO:0061064">
    <property type="term" value="P:negative regulation of nematode larval development"/>
    <property type="evidence" value="ECO:0000315"/>
    <property type="project" value="UniProtKB"/>
</dbReference>
<dbReference type="PIR" id="B88322">
    <property type="entry name" value="B88322"/>
</dbReference>
<evidence type="ECO:0000259" key="13">
    <source>
        <dbReference type="SMART" id="SM00891"/>
    </source>
</evidence>
<dbReference type="GeneID" id="174793"/>
<dbReference type="GO" id="GO:0040019">
    <property type="term" value="P:positive regulation of embryonic development"/>
    <property type="evidence" value="ECO:0000315"/>
    <property type="project" value="UniProtKB"/>
</dbReference>
<keyword evidence="6" id="KW-0378">Hydrolase</keyword>
<dbReference type="Proteomes" id="UP000001940">
    <property type="component" value="Chromosome II"/>
</dbReference>
<dbReference type="Reactome" id="R-CEL-5696395">
    <property type="pathway name" value="Formation of Incision Complex in GG-NER"/>
</dbReference>
<organism evidence="14 15">
    <name type="scientific">Caenorhabditis elegans</name>
    <dbReference type="NCBI Taxonomy" id="6239"/>
    <lineage>
        <taxon>Eukaryota</taxon>
        <taxon>Metazoa</taxon>
        <taxon>Ecdysozoa</taxon>
        <taxon>Nematoda</taxon>
        <taxon>Chromadorea</taxon>
        <taxon>Rhabditida</taxon>
        <taxon>Rhabditina</taxon>
        <taxon>Rhabditomorpha</taxon>
        <taxon>Rhabditoidea</taxon>
        <taxon>Rhabditidae</taxon>
        <taxon>Peloderinae</taxon>
        <taxon>Caenorhabditis</taxon>
    </lineage>
</organism>
<evidence type="ECO:0000256" key="12">
    <source>
        <dbReference type="SAM" id="MobiDB-lite"/>
    </source>
</evidence>
<evidence type="ECO:0000256" key="4">
    <source>
        <dbReference type="ARBA" id="ARBA00022759"/>
    </source>
</evidence>
<dbReference type="Reactome" id="R-CEL-6782135">
    <property type="pathway name" value="Dual incision in TC-NER"/>
</dbReference>
<dbReference type="PaxDb" id="6239-C47D12.8"/>
<dbReference type="EMBL" id="BX284602">
    <property type="protein sequence ID" value="CAA93766.2"/>
    <property type="molecule type" value="Genomic_DNA"/>
</dbReference>
<comment type="similarity">
    <text evidence="2">Belongs to the XPF family.</text>
</comment>
<dbReference type="Reactome" id="R-CEL-5696400">
    <property type="pathway name" value="Dual Incision in GG-NER"/>
</dbReference>
<dbReference type="OrthoDB" id="361020at2759"/>
<evidence type="ECO:0000256" key="1">
    <source>
        <dbReference type="ARBA" id="ARBA00004123"/>
    </source>
</evidence>
<name>G5EBZ1_CAEEL</name>
<evidence type="ECO:0000313" key="15">
    <source>
        <dbReference type="Proteomes" id="UP000001940"/>
    </source>
</evidence>
<gene>
    <name evidence="14 16" type="primary">xpf-1</name>
    <name evidence="16" type="ORF">C47D12.8</name>
    <name evidence="14" type="ORF">CELE_C47D12.8</name>
</gene>
<feature type="domain" description="ERCC4" evidence="13">
    <location>
        <begin position="687"/>
        <end position="767"/>
    </location>
</feature>
<sequence length="935" mass="107217">METETDDSETSLNDSFGNKDGLELLEYERATLAKTLPASVLFVVANGLGLERLFLEHLILFSDRRLLALVLNTNEHDESYFVSKLKEHNVECDPKVINSEVSIKDRQSIYLEGGVQFCSSRVLLVDLLQNRIPTDRIAAIFVYRAHQTLNAFQDSFILRLYREKKPDGTVKAFTDFPNSLSSLGQLQRLVDRLYIRHVELMPRFSSIIESELNRYQLKTAIFSVDVPTPLRRVHRTIIEFIKVCVRDLRTCSTSGKQTDEQNEEMIHVPWAATRLEKRLHDRRGHISEKQQRLLNDVASLREILQLSENMDVATVLSRLQVLKNDRTVLEEHSGWLLSPSFNRIMEDLLTIAGVTNGKADYKKFATPAKWTVLSEILREIKMLPVEKKDRGNDSPSVLVITSSEDLSRQVTDVVRYGINKMKWMTWRQLGYKSTQEMPEDEPLWDPDTISQLMRSSVDGESKSEVIANVQKTQKTTARAAQKRRKHAEELSGFSSDHRVQTNLIQFGILQYKRRKSGNEASTSQETTEWEVKEEMEEIEEITKNIGDLEAELVVSTTRERERYTLLKLLETKKPRAIVLYTMSLQTLRQIEIYRSTNPNRSLHVYWLQYTESTEESRYLESINRETMSFELLIREQGTLLISREFNVDREDAPRLKISTRDGGGARRDGAVDPRDQMDPEEELERPKIIVDMREFNSELPTVLYTKGYNVVATTIEIGDYILSPNIAIERKALDDLTQSLQSGRVFKQIEQMLEHYDCTVLLIESNRKFETKIVNGGPFQGELSRHCREIRSIFCSLIWANPKMRCVWTISPTNSAEFFSELKLSAPEPDVDRAISLKADQVECSSQELTDSEASTSTKAKKGKKWKPNPTVIRTLTQIFGIKASEAHNLLANSSIKTLADLFSLNITASHLSDFIPSTSADFIKDLSTFNFGRK</sequence>
<keyword evidence="15" id="KW-1185">Reference proteome</keyword>
<dbReference type="SUPFAM" id="SSF52980">
    <property type="entry name" value="Restriction endonuclease-like"/>
    <property type="match status" value="1"/>
</dbReference>
<dbReference type="Gene3D" id="3.40.50.10130">
    <property type="match status" value="1"/>
</dbReference>
<keyword evidence="3" id="KW-0540">Nuclease</keyword>
<evidence type="ECO:0007829" key="17">
    <source>
        <dbReference type="PeptideAtlas" id="G5EBZ1"/>
    </source>
</evidence>
<dbReference type="InParanoid" id="G5EBZ1"/>
<evidence type="ECO:0000256" key="6">
    <source>
        <dbReference type="ARBA" id="ARBA00022801"/>
    </source>
</evidence>
<protein>
    <recommendedName>
        <fullName evidence="10">DNA repair endonuclease XPF</fullName>
    </recommendedName>
</protein>
<dbReference type="HOGENOM" id="CLU_002265_1_0_1"/>
<feature type="compositionally biased region" description="Polar residues" evidence="12">
    <location>
        <begin position="848"/>
        <end position="858"/>
    </location>
</feature>
<dbReference type="RefSeq" id="NP_496498.1">
    <property type="nucleotide sequence ID" value="NM_064097.5"/>
</dbReference>
<dbReference type="GO" id="GO:0000712">
    <property type="term" value="P:resolution of meiotic recombination intermediates"/>
    <property type="evidence" value="ECO:0000316"/>
    <property type="project" value="WormBase"/>
</dbReference>
<evidence type="ECO:0000313" key="16">
    <source>
        <dbReference type="WormBase" id="C47D12.8"/>
    </source>
</evidence>
<dbReference type="GO" id="GO:0000014">
    <property type="term" value="F:single-stranded DNA endodeoxyribonuclease activity"/>
    <property type="evidence" value="ECO:0000318"/>
    <property type="project" value="GO_Central"/>
</dbReference>
<evidence type="ECO:0000256" key="3">
    <source>
        <dbReference type="ARBA" id="ARBA00022722"/>
    </source>
</evidence>
<dbReference type="GO" id="GO:0000110">
    <property type="term" value="C:nucleotide-excision repair factor 1 complex"/>
    <property type="evidence" value="ECO:0000318"/>
    <property type="project" value="GO_Central"/>
</dbReference>
<dbReference type="GO" id="GO:1901255">
    <property type="term" value="P:nucleotide-excision repair involved in interstrand cross-link repair"/>
    <property type="evidence" value="ECO:0000318"/>
    <property type="project" value="GO_Central"/>
</dbReference>
<dbReference type="KEGG" id="cel:CELE_C47D12.8"/>
<dbReference type="PIR" id="T18568">
    <property type="entry name" value="T18568"/>
</dbReference>
<dbReference type="AGR" id="WB:WBGene00008140"/>
<dbReference type="GO" id="GO:0003684">
    <property type="term" value="F:damaged DNA binding"/>
    <property type="evidence" value="ECO:0000318"/>
    <property type="project" value="GO_Central"/>
</dbReference>
<evidence type="ECO:0000256" key="2">
    <source>
        <dbReference type="ARBA" id="ARBA00010015"/>
    </source>
</evidence>
<dbReference type="GO" id="GO:0000724">
    <property type="term" value="P:double-strand break repair via homologous recombination"/>
    <property type="evidence" value="ECO:0000318"/>
    <property type="project" value="GO_Central"/>
</dbReference>
<dbReference type="SMART" id="SM00891">
    <property type="entry name" value="ERCC4"/>
    <property type="match status" value="1"/>
</dbReference>
<keyword evidence="11" id="KW-0175">Coiled coil</keyword>
<accession>G5EBZ1</accession>
<dbReference type="GO" id="GO:0051307">
    <property type="term" value="P:meiotic chromosome separation"/>
    <property type="evidence" value="ECO:0000315"/>
    <property type="project" value="UniProtKB"/>
</dbReference>
<keyword evidence="17" id="KW-1267">Proteomics identification</keyword>
<dbReference type="PANTHER" id="PTHR10150:SF0">
    <property type="entry name" value="DNA REPAIR ENDONUCLEASE XPF"/>
    <property type="match status" value="1"/>
</dbReference>
<evidence type="ECO:0000256" key="9">
    <source>
        <dbReference type="ARBA" id="ARBA00023242"/>
    </source>
</evidence>
<dbReference type="eggNOG" id="KOG0442">
    <property type="taxonomic scope" value="Eukaryota"/>
</dbReference>
<feature type="compositionally biased region" description="Basic and acidic residues" evidence="12">
    <location>
        <begin position="663"/>
        <end position="677"/>
    </location>
</feature>
<dbReference type="GO" id="GO:0003697">
    <property type="term" value="F:single-stranded DNA binding"/>
    <property type="evidence" value="ECO:0000318"/>
    <property type="project" value="GO_Central"/>
</dbReference>
<dbReference type="AlphaFoldDB" id="G5EBZ1"/>
<dbReference type="CDD" id="cd20078">
    <property type="entry name" value="XPF_nuclease_XPF_euk"/>
    <property type="match status" value="1"/>
</dbReference>
<dbReference type="WormBase" id="C47D12.8">
    <property type="protein sequence ID" value="CE24855"/>
    <property type="gene ID" value="WBGene00008140"/>
    <property type="gene designation" value="xpf-1"/>
</dbReference>
<keyword evidence="9" id="KW-0539">Nucleus</keyword>
<dbReference type="PhylomeDB" id="G5EBZ1"/>
<dbReference type="GO" id="GO:0006974">
    <property type="term" value="P:DNA damage response"/>
    <property type="evidence" value="ECO:0000315"/>
    <property type="project" value="WormBase"/>
</dbReference>
<dbReference type="InterPro" id="IPR047520">
    <property type="entry name" value="XPF_nuclease"/>
</dbReference>
<keyword evidence="7" id="KW-0238">DNA-binding</keyword>
<evidence type="ECO:0000313" key="14">
    <source>
        <dbReference type="EMBL" id="CAA93766.2"/>
    </source>
</evidence>
<dbReference type="PIR" id="T19998">
    <property type="entry name" value="T19998"/>
</dbReference>
<dbReference type="FunFam" id="3.40.50.10130:FF:000002">
    <property type="entry name" value="DNA repair endonuclease XPF"/>
    <property type="match status" value="1"/>
</dbReference>
<keyword evidence="4" id="KW-0255">Endonuclease</keyword>
<evidence type="ECO:0000256" key="10">
    <source>
        <dbReference type="ARBA" id="ARBA00072370"/>
    </source>
</evidence>
<dbReference type="Pfam" id="PF02732">
    <property type="entry name" value="ERCC4"/>
    <property type="match status" value="1"/>
</dbReference>
<proteinExistence type="evidence at protein level"/>
<evidence type="ECO:0000256" key="5">
    <source>
        <dbReference type="ARBA" id="ARBA00022763"/>
    </source>
</evidence>
<keyword evidence="8" id="KW-0234">DNA repair</keyword>
<keyword evidence="5" id="KW-0227">DNA damage</keyword>
<dbReference type="InterPro" id="IPR006166">
    <property type="entry name" value="ERCC4_domain"/>
</dbReference>
<evidence type="ECO:0000256" key="11">
    <source>
        <dbReference type="SAM" id="Coils"/>
    </source>
</evidence>
<dbReference type="CTD" id="174793"/>
<dbReference type="PANTHER" id="PTHR10150">
    <property type="entry name" value="DNA REPAIR ENDONUCLEASE XPF"/>
    <property type="match status" value="1"/>
</dbReference>
<dbReference type="InterPro" id="IPR011335">
    <property type="entry name" value="Restrct_endonuc-II-like"/>
</dbReference>
<evidence type="ECO:0000256" key="7">
    <source>
        <dbReference type="ARBA" id="ARBA00023125"/>
    </source>
</evidence>
<dbReference type="Bgee" id="WBGene00008140">
    <property type="expression patterns" value="Expressed in germ line (C elegans) and 4 other cell types or tissues"/>
</dbReference>
<evidence type="ECO:0000256" key="8">
    <source>
        <dbReference type="ARBA" id="ARBA00023204"/>
    </source>
</evidence>
<feature type="region of interest" description="Disordered" evidence="12">
    <location>
        <begin position="656"/>
        <end position="681"/>
    </location>
</feature>
<comment type="subcellular location">
    <subcellularLocation>
        <location evidence="1">Nucleus</location>
    </subcellularLocation>
</comment>